<accession>A0A7W3TGH6</accession>
<protein>
    <submittedName>
        <fullName evidence="5">Polysaccharide deacetylase family protein</fullName>
    </submittedName>
</protein>
<dbReference type="Pfam" id="PF01522">
    <property type="entry name" value="Polysacc_deac_1"/>
    <property type="match status" value="1"/>
</dbReference>
<dbReference type="Proteomes" id="UP000538929">
    <property type="component" value="Unassembled WGS sequence"/>
</dbReference>
<evidence type="ECO:0000313" key="5">
    <source>
        <dbReference type="EMBL" id="MBB0246389.1"/>
    </source>
</evidence>
<reference evidence="6" key="1">
    <citation type="submission" date="2019-10" db="EMBL/GenBank/DDBJ databases">
        <title>Streptomyces sp. nov., a novel actinobacterium isolated from alkaline environment.</title>
        <authorList>
            <person name="Golinska P."/>
        </authorList>
    </citation>
    <scope>NUCLEOTIDE SEQUENCE [LARGE SCALE GENOMIC DNA]</scope>
    <source>
        <strain evidence="6">DSM 42118</strain>
    </source>
</reference>
<dbReference type="InterPro" id="IPR051398">
    <property type="entry name" value="Polysacch_Deacetylase"/>
</dbReference>
<dbReference type="EMBL" id="VKHT01000869">
    <property type="protein sequence ID" value="MBB0246389.1"/>
    <property type="molecule type" value="Genomic_DNA"/>
</dbReference>
<organism evidence="5 6">
    <name type="scientific">Streptomyces alkaliphilus</name>
    <dbReference type="NCBI Taxonomy" id="1472722"/>
    <lineage>
        <taxon>Bacteria</taxon>
        <taxon>Bacillati</taxon>
        <taxon>Actinomycetota</taxon>
        <taxon>Actinomycetes</taxon>
        <taxon>Kitasatosporales</taxon>
        <taxon>Streptomycetaceae</taxon>
        <taxon>Streptomyces</taxon>
    </lineage>
</organism>
<evidence type="ECO:0000313" key="6">
    <source>
        <dbReference type="Proteomes" id="UP000538929"/>
    </source>
</evidence>
<dbReference type="PANTHER" id="PTHR34216">
    <property type="match status" value="1"/>
</dbReference>
<feature type="domain" description="NodB homology" evidence="4">
    <location>
        <begin position="93"/>
        <end position="278"/>
    </location>
</feature>
<evidence type="ECO:0000256" key="3">
    <source>
        <dbReference type="SAM" id="MobiDB-lite"/>
    </source>
</evidence>
<feature type="region of interest" description="Disordered" evidence="3">
    <location>
        <begin position="1"/>
        <end position="28"/>
    </location>
</feature>
<dbReference type="InterPro" id="IPR002509">
    <property type="entry name" value="NODB_dom"/>
</dbReference>
<proteinExistence type="predicted"/>
<dbReference type="CDD" id="cd10918">
    <property type="entry name" value="CE4_NodB_like_5s_6s"/>
    <property type="match status" value="1"/>
</dbReference>
<dbReference type="PANTHER" id="PTHR34216:SF3">
    <property type="entry name" value="POLY-BETA-1,6-N-ACETYL-D-GLUCOSAMINE N-DEACETYLASE"/>
    <property type="match status" value="1"/>
</dbReference>
<dbReference type="GO" id="GO:0016810">
    <property type="term" value="F:hydrolase activity, acting on carbon-nitrogen (but not peptide) bonds"/>
    <property type="evidence" value="ECO:0007669"/>
    <property type="project" value="InterPro"/>
</dbReference>
<evidence type="ECO:0000259" key="4">
    <source>
        <dbReference type="PROSITE" id="PS51677"/>
    </source>
</evidence>
<keyword evidence="6" id="KW-1185">Reference proteome</keyword>
<dbReference type="InterPro" id="IPR011330">
    <property type="entry name" value="Glyco_hydro/deAcase_b/a-brl"/>
</dbReference>
<dbReference type="SUPFAM" id="SSF88713">
    <property type="entry name" value="Glycoside hydrolase/deacetylase"/>
    <property type="match status" value="1"/>
</dbReference>
<dbReference type="GO" id="GO:0005576">
    <property type="term" value="C:extracellular region"/>
    <property type="evidence" value="ECO:0007669"/>
    <property type="project" value="UniProtKB-SubCell"/>
</dbReference>
<dbReference type="Gene3D" id="3.20.20.370">
    <property type="entry name" value="Glycoside hydrolase/deacetylase"/>
    <property type="match status" value="1"/>
</dbReference>
<name>A0A7W3TGH6_9ACTN</name>
<comment type="subcellular location">
    <subcellularLocation>
        <location evidence="1">Secreted</location>
    </subcellularLocation>
</comment>
<dbReference type="AlphaFoldDB" id="A0A7W3TGH6"/>
<dbReference type="PROSITE" id="PS51677">
    <property type="entry name" value="NODB"/>
    <property type="match status" value="1"/>
</dbReference>
<keyword evidence="2" id="KW-0732">Signal</keyword>
<comment type="caution">
    <text evidence="5">The sequence shown here is derived from an EMBL/GenBank/DDBJ whole genome shotgun (WGS) entry which is preliminary data.</text>
</comment>
<evidence type="ECO:0000256" key="1">
    <source>
        <dbReference type="ARBA" id="ARBA00004613"/>
    </source>
</evidence>
<evidence type="ECO:0000256" key="2">
    <source>
        <dbReference type="ARBA" id="ARBA00022729"/>
    </source>
</evidence>
<sequence length="278" mass="29832">MIPPLSFPARDTARDTDRGTAGAPPAPRRPAARLRVLMYHSVAPLASPEDDPYRVTVTPERLDRQLGLLRRRGLRGVSVGELLDAHAAGRSAGLVGLSFDDGYADFAEHALPLLRRHGCTASLYVLPGLLGADNVWDLRGPRKPLLDAEGVRACAGAGVEIGSHGLLHRALPDLDDRELRRELWESRDLLRATTGVAPAGLCYPYGAVGPRESAAVRAAGYRYACAIDPGPLTGRYALPRVHVGQRDGAARLTLKALLHPIRRRPVPPAEAVGTGFRA</sequence>
<gene>
    <name evidence="5" type="ORF">FNQ90_20305</name>
</gene>
<dbReference type="RefSeq" id="WP_182607729.1">
    <property type="nucleotide sequence ID" value="NZ_VKHT01000869.1"/>
</dbReference>
<dbReference type="GO" id="GO:0005975">
    <property type="term" value="P:carbohydrate metabolic process"/>
    <property type="evidence" value="ECO:0007669"/>
    <property type="project" value="InterPro"/>
</dbReference>